<reference evidence="2" key="1">
    <citation type="submission" date="2019-02" db="EMBL/GenBank/DDBJ databases">
        <authorList>
            <person name="Gruber-Vodicka R. H."/>
            <person name="Seah K. B. B."/>
        </authorList>
    </citation>
    <scope>NUCLEOTIDE SEQUENCE</scope>
    <source>
        <strain evidence="1">BECK_M6</strain>
        <strain evidence="2">BECK_M7</strain>
    </source>
</reference>
<dbReference type="Pfam" id="PF10387">
    <property type="entry name" value="DUF2442"/>
    <property type="match status" value="1"/>
</dbReference>
<protein>
    <recommendedName>
        <fullName evidence="3">DUF2442 domain-containing protein</fullName>
    </recommendedName>
</protein>
<dbReference type="AlphaFoldDB" id="A0A450UXJ0"/>
<dbReference type="InterPro" id="IPR036782">
    <property type="entry name" value="NE0471-like_N"/>
</dbReference>
<dbReference type="EMBL" id="CAADFF010000097">
    <property type="protein sequence ID" value="VFJ97231.1"/>
    <property type="molecule type" value="Genomic_DNA"/>
</dbReference>
<proteinExistence type="predicted"/>
<organism evidence="2">
    <name type="scientific">Candidatus Kentrum sp. LFY</name>
    <dbReference type="NCBI Taxonomy" id="2126342"/>
    <lineage>
        <taxon>Bacteria</taxon>
        <taxon>Pseudomonadati</taxon>
        <taxon>Pseudomonadota</taxon>
        <taxon>Gammaproteobacteria</taxon>
        <taxon>Candidatus Kentrum</taxon>
    </lineage>
</organism>
<evidence type="ECO:0008006" key="3">
    <source>
        <dbReference type="Google" id="ProtNLM"/>
    </source>
</evidence>
<dbReference type="Gene3D" id="3.30.2020.10">
    <property type="entry name" value="NE0471-like N-terminal domain"/>
    <property type="match status" value="1"/>
</dbReference>
<gene>
    <name evidence="1" type="ORF">BECKLFY1418A_GA0070994_101710</name>
    <name evidence="2" type="ORF">BECKLFY1418B_GA0070995_109711</name>
</gene>
<sequence>MVPSVKKVFALDGYQIFIEFDNDECGMLDMAPYLNFGVFGRIRDPDLFRQVRVAFDTVEWGNGIDLDPKFVYEKSVKEKRISNAAMELARVG</sequence>
<dbReference type="InterPro" id="IPR018841">
    <property type="entry name" value="DUF2442"/>
</dbReference>
<evidence type="ECO:0000313" key="1">
    <source>
        <dbReference type="EMBL" id="VFJ91577.1"/>
    </source>
</evidence>
<dbReference type="SUPFAM" id="SSF143880">
    <property type="entry name" value="NE0471 N-terminal domain-like"/>
    <property type="match status" value="1"/>
</dbReference>
<name>A0A450UXJ0_9GAMM</name>
<evidence type="ECO:0000313" key="2">
    <source>
        <dbReference type="EMBL" id="VFJ97231.1"/>
    </source>
</evidence>
<accession>A0A450UXJ0</accession>
<dbReference type="EMBL" id="CAADFH010000017">
    <property type="protein sequence ID" value="VFJ91577.1"/>
    <property type="molecule type" value="Genomic_DNA"/>
</dbReference>